<evidence type="ECO:0000313" key="3">
    <source>
        <dbReference type="Proteomes" id="UP000499080"/>
    </source>
</evidence>
<evidence type="ECO:0000256" key="1">
    <source>
        <dbReference type="SAM" id="MobiDB-lite"/>
    </source>
</evidence>
<dbReference type="AlphaFoldDB" id="A0A4Y2I2L1"/>
<dbReference type="Proteomes" id="UP000499080">
    <property type="component" value="Unassembled WGS sequence"/>
</dbReference>
<organism evidence="2 3">
    <name type="scientific">Araneus ventricosus</name>
    <name type="common">Orbweaver spider</name>
    <name type="synonym">Epeira ventricosa</name>
    <dbReference type="NCBI Taxonomy" id="182803"/>
    <lineage>
        <taxon>Eukaryota</taxon>
        <taxon>Metazoa</taxon>
        <taxon>Ecdysozoa</taxon>
        <taxon>Arthropoda</taxon>
        <taxon>Chelicerata</taxon>
        <taxon>Arachnida</taxon>
        <taxon>Araneae</taxon>
        <taxon>Araneomorphae</taxon>
        <taxon>Entelegynae</taxon>
        <taxon>Araneoidea</taxon>
        <taxon>Araneidae</taxon>
        <taxon>Araneus</taxon>
    </lineage>
</organism>
<comment type="caution">
    <text evidence="2">The sequence shown here is derived from an EMBL/GenBank/DDBJ whole genome shotgun (WGS) entry which is preliminary data.</text>
</comment>
<sequence length="163" mass="18046">MFFIAVFKGLPNVVIRFGDNIVSRETRRLSPKEVPSLSPKEVPSLSPKEVPSLSPKELKQALPGFAPRKNSEPHLKQPFDERLPSPGEGEQRPERPDGGVVVAVRRVPAPRGRAPRDDRARGRVARAHPQQRHGGRRGGVRVQGREPPGTQLLLRIPLLLPGR</sequence>
<gene>
    <name evidence="2" type="ORF">AVEN_208121_1</name>
</gene>
<protein>
    <submittedName>
        <fullName evidence="2">Uncharacterized protein</fullName>
    </submittedName>
</protein>
<feature type="region of interest" description="Disordered" evidence="1">
    <location>
        <begin position="27"/>
        <end position="149"/>
    </location>
</feature>
<dbReference type="EMBL" id="BGPR01002311">
    <property type="protein sequence ID" value="GBM71409.1"/>
    <property type="molecule type" value="Genomic_DNA"/>
</dbReference>
<feature type="compositionally biased region" description="Low complexity" evidence="1">
    <location>
        <begin position="140"/>
        <end position="149"/>
    </location>
</feature>
<feature type="compositionally biased region" description="Low complexity" evidence="1">
    <location>
        <begin position="98"/>
        <end position="112"/>
    </location>
</feature>
<reference evidence="2 3" key="1">
    <citation type="journal article" date="2019" name="Sci. Rep.">
        <title>Orb-weaving spider Araneus ventricosus genome elucidates the spidroin gene catalogue.</title>
        <authorList>
            <person name="Kono N."/>
            <person name="Nakamura H."/>
            <person name="Ohtoshi R."/>
            <person name="Moran D.A.P."/>
            <person name="Shinohara A."/>
            <person name="Yoshida Y."/>
            <person name="Fujiwara M."/>
            <person name="Mori M."/>
            <person name="Tomita M."/>
            <person name="Arakawa K."/>
        </authorList>
    </citation>
    <scope>NUCLEOTIDE SEQUENCE [LARGE SCALE GENOMIC DNA]</scope>
</reference>
<feature type="compositionally biased region" description="Basic residues" evidence="1">
    <location>
        <begin position="122"/>
        <end position="139"/>
    </location>
</feature>
<accession>A0A4Y2I2L1</accession>
<name>A0A4Y2I2L1_ARAVE</name>
<keyword evidence="3" id="KW-1185">Reference proteome</keyword>
<feature type="compositionally biased region" description="Basic and acidic residues" evidence="1">
    <location>
        <begin position="69"/>
        <end position="97"/>
    </location>
</feature>
<proteinExistence type="predicted"/>
<evidence type="ECO:0000313" key="2">
    <source>
        <dbReference type="EMBL" id="GBM71409.1"/>
    </source>
</evidence>